<dbReference type="EMBL" id="NBII01000011">
    <property type="protein sequence ID" value="PAV14912.1"/>
    <property type="molecule type" value="Genomic_DNA"/>
</dbReference>
<comment type="catalytic activity">
    <reaction evidence="3">
        <text>a diacylglycerol + H2O = a monoacylglycerol + a fatty acid + H(+)</text>
        <dbReference type="Rhea" id="RHEA:32731"/>
        <dbReference type="ChEBI" id="CHEBI:15377"/>
        <dbReference type="ChEBI" id="CHEBI:15378"/>
        <dbReference type="ChEBI" id="CHEBI:17408"/>
        <dbReference type="ChEBI" id="CHEBI:18035"/>
        <dbReference type="ChEBI" id="CHEBI:28868"/>
    </reaction>
</comment>
<comment type="caution">
    <text evidence="6">The sequence shown here is derived from an EMBL/GenBank/DDBJ whole genome shotgun (WGS) entry which is preliminary data.</text>
</comment>
<organism evidence="6 7">
    <name type="scientific">Pyrrhoderma noxium</name>
    <dbReference type="NCBI Taxonomy" id="2282107"/>
    <lineage>
        <taxon>Eukaryota</taxon>
        <taxon>Fungi</taxon>
        <taxon>Dikarya</taxon>
        <taxon>Basidiomycota</taxon>
        <taxon>Agaricomycotina</taxon>
        <taxon>Agaricomycetes</taxon>
        <taxon>Hymenochaetales</taxon>
        <taxon>Hymenochaetaceae</taxon>
        <taxon>Pyrrhoderma</taxon>
    </lineage>
</organism>
<dbReference type="GO" id="GO:0016787">
    <property type="term" value="F:hydrolase activity"/>
    <property type="evidence" value="ECO:0007669"/>
    <property type="project" value="UniProtKB-KW"/>
</dbReference>
<feature type="domain" description="Fungal lipase-type" evidence="5">
    <location>
        <begin position="171"/>
        <end position="258"/>
    </location>
</feature>
<evidence type="ECO:0000256" key="3">
    <source>
        <dbReference type="ARBA" id="ARBA00047591"/>
    </source>
</evidence>
<name>A0A286U5T6_9AGAM</name>
<evidence type="ECO:0000256" key="2">
    <source>
        <dbReference type="ARBA" id="ARBA00043996"/>
    </source>
</evidence>
<dbReference type="GO" id="GO:0006629">
    <property type="term" value="P:lipid metabolic process"/>
    <property type="evidence" value="ECO:0007669"/>
    <property type="project" value="InterPro"/>
</dbReference>
<accession>A0A286U5T6</accession>
<dbReference type="PANTHER" id="PTHR45856">
    <property type="entry name" value="ALPHA/BETA-HYDROLASES SUPERFAMILY PROTEIN"/>
    <property type="match status" value="1"/>
</dbReference>
<evidence type="ECO:0000313" key="7">
    <source>
        <dbReference type="Proteomes" id="UP000217199"/>
    </source>
</evidence>
<dbReference type="SUPFAM" id="SSF53474">
    <property type="entry name" value="alpha/beta-Hydrolases"/>
    <property type="match status" value="1"/>
</dbReference>
<dbReference type="InParanoid" id="A0A286U5T6"/>
<dbReference type="PANTHER" id="PTHR45856:SF24">
    <property type="entry name" value="FUNGAL LIPASE-LIKE DOMAIN-CONTAINING PROTEIN"/>
    <property type="match status" value="1"/>
</dbReference>
<dbReference type="OrthoDB" id="2123913at2759"/>
<protein>
    <submittedName>
        <fullName evidence="6">Alpha beta-hydrolase</fullName>
    </submittedName>
</protein>
<reference evidence="6 7" key="1">
    <citation type="journal article" date="2017" name="Mol. Ecol.">
        <title>Comparative and population genomic landscape of Phellinus noxius: A hypervariable fungus causing root rot in trees.</title>
        <authorList>
            <person name="Chung C.L."/>
            <person name="Lee T.J."/>
            <person name="Akiba M."/>
            <person name="Lee H.H."/>
            <person name="Kuo T.H."/>
            <person name="Liu D."/>
            <person name="Ke H.M."/>
            <person name="Yokoi T."/>
            <person name="Roa M.B."/>
            <person name="Lu M.J."/>
            <person name="Chang Y.Y."/>
            <person name="Ann P.J."/>
            <person name="Tsai J.N."/>
            <person name="Chen C.Y."/>
            <person name="Tzean S.S."/>
            <person name="Ota Y."/>
            <person name="Hattori T."/>
            <person name="Sahashi N."/>
            <person name="Liou R.F."/>
            <person name="Kikuchi T."/>
            <person name="Tsai I.J."/>
        </authorList>
    </citation>
    <scope>NUCLEOTIDE SEQUENCE [LARGE SCALE GENOMIC DNA]</scope>
    <source>
        <strain evidence="6 7">FFPRI411160</strain>
    </source>
</reference>
<keyword evidence="1" id="KW-1015">Disulfide bond</keyword>
<dbReference type="Proteomes" id="UP000217199">
    <property type="component" value="Unassembled WGS sequence"/>
</dbReference>
<evidence type="ECO:0000313" key="6">
    <source>
        <dbReference type="EMBL" id="PAV14912.1"/>
    </source>
</evidence>
<keyword evidence="7" id="KW-1185">Reference proteome</keyword>
<evidence type="ECO:0000256" key="4">
    <source>
        <dbReference type="ARBA" id="ARBA00048461"/>
    </source>
</evidence>
<dbReference type="AlphaFoldDB" id="A0A286U5T6"/>
<dbReference type="InterPro" id="IPR051218">
    <property type="entry name" value="Sec_MonoDiacylglyc_Lipase"/>
</dbReference>
<dbReference type="InterPro" id="IPR002921">
    <property type="entry name" value="Fungal_lipase-type"/>
</dbReference>
<proteinExistence type="inferred from homology"/>
<sequence length="282" mass="32056">MAPGAFQFKPVPTRFRTSQDITNNRTRPREWARERETFSFGAQVVVESPNVKKSPVELGLEERVEDSMHQSLYDIGCFAEVADYRYDLSSIWRFYSRLSYSGGPLGLYDGIKGSKLHKIYQPASQEKNRVLFVSRPNYDRRKSQLIIAFSGVPGTELGELINLPLIKKERGSAKVSSGLWDIYRPLRRGVRTEAMKLINILQPGTVIVTGSATGAAQATFLALELLVQNLRVKLRLVAFGSPRIGDYEFADWYKTKTDRYNLYKNKKINFSDFHVKGANDSE</sequence>
<dbReference type="Gene3D" id="3.40.50.1820">
    <property type="entry name" value="alpha/beta hydrolase"/>
    <property type="match status" value="1"/>
</dbReference>
<evidence type="ECO:0000259" key="5">
    <source>
        <dbReference type="Pfam" id="PF01764"/>
    </source>
</evidence>
<evidence type="ECO:0000256" key="1">
    <source>
        <dbReference type="ARBA" id="ARBA00023157"/>
    </source>
</evidence>
<gene>
    <name evidence="6" type="ORF">PNOK_0946500</name>
</gene>
<dbReference type="Pfam" id="PF01764">
    <property type="entry name" value="Lipase_3"/>
    <property type="match status" value="1"/>
</dbReference>
<dbReference type="InterPro" id="IPR029058">
    <property type="entry name" value="AB_hydrolase_fold"/>
</dbReference>
<comment type="similarity">
    <text evidence="2">Belongs to the AB hydrolase superfamily. Lipase family. Class 3 subfamily.</text>
</comment>
<comment type="catalytic activity">
    <reaction evidence="4">
        <text>a monoacylglycerol + H2O = glycerol + a fatty acid + H(+)</text>
        <dbReference type="Rhea" id="RHEA:15245"/>
        <dbReference type="ChEBI" id="CHEBI:15377"/>
        <dbReference type="ChEBI" id="CHEBI:15378"/>
        <dbReference type="ChEBI" id="CHEBI:17408"/>
        <dbReference type="ChEBI" id="CHEBI:17754"/>
        <dbReference type="ChEBI" id="CHEBI:28868"/>
    </reaction>
</comment>